<comment type="caution">
    <text evidence="1">The sequence shown here is derived from an EMBL/GenBank/DDBJ whole genome shotgun (WGS) entry which is preliminary data.</text>
</comment>
<gene>
    <name evidence="1" type="ORF">LCGC14_1106760</name>
</gene>
<organism evidence="1">
    <name type="scientific">marine sediment metagenome</name>
    <dbReference type="NCBI Taxonomy" id="412755"/>
    <lineage>
        <taxon>unclassified sequences</taxon>
        <taxon>metagenomes</taxon>
        <taxon>ecological metagenomes</taxon>
    </lineage>
</organism>
<evidence type="ECO:0000313" key="1">
    <source>
        <dbReference type="EMBL" id="KKN03535.1"/>
    </source>
</evidence>
<accession>A0A0F9M7W9</accession>
<protein>
    <submittedName>
        <fullName evidence="1">Uncharacterized protein</fullName>
    </submittedName>
</protein>
<reference evidence="1" key="1">
    <citation type="journal article" date="2015" name="Nature">
        <title>Complex archaea that bridge the gap between prokaryotes and eukaryotes.</title>
        <authorList>
            <person name="Spang A."/>
            <person name="Saw J.H."/>
            <person name="Jorgensen S.L."/>
            <person name="Zaremba-Niedzwiedzka K."/>
            <person name="Martijn J."/>
            <person name="Lind A.E."/>
            <person name="van Eijk R."/>
            <person name="Schleper C."/>
            <person name="Guy L."/>
            <person name="Ettema T.J."/>
        </authorList>
    </citation>
    <scope>NUCLEOTIDE SEQUENCE</scope>
</reference>
<sequence>MDDTTEDILLKKTGRNRMAIEKMEKELEALKKLVSELSKKITNVVLMVEAAGIEDRESFLRGE</sequence>
<proteinExistence type="predicted"/>
<dbReference type="EMBL" id="LAZR01005023">
    <property type="protein sequence ID" value="KKN03535.1"/>
    <property type="molecule type" value="Genomic_DNA"/>
</dbReference>
<name>A0A0F9M7W9_9ZZZZ</name>
<dbReference type="AlphaFoldDB" id="A0A0F9M7W9"/>